<dbReference type="PANTHER" id="PTHR30547">
    <property type="entry name" value="UNCHARACTERIZED PROTEIN YHCG-RELATED"/>
    <property type="match status" value="1"/>
</dbReference>
<dbReference type="Gene3D" id="3.40.1350.10">
    <property type="match status" value="1"/>
</dbReference>
<dbReference type="InterPro" id="IPR009362">
    <property type="entry name" value="YhcG_C"/>
</dbReference>
<dbReference type="OrthoDB" id="9801263at2"/>
<proteinExistence type="predicted"/>
<name>A0A4P6EPL4_9MICO</name>
<protein>
    <submittedName>
        <fullName evidence="3">DUF1016 family protein</fullName>
    </submittedName>
</protein>
<dbReference type="InterPro" id="IPR041527">
    <property type="entry name" value="YhcG_N"/>
</dbReference>
<gene>
    <name evidence="3" type="ORF">ET495_03405</name>
</gene>
<dbReference type="PANTHER" id="PTHR30547:SF0">
    <property type="entry name" value="BLR8175 PROTEIN"/>
    <property type="match status" value="1"/>
</dbReference>
<dbReference type="GO" id="GO:0003676">
    <property type="term" value="F:nucleic acid binding"/>
    <property type="evidence" value="ECO:0007669"/>
    <property type="project" value="InterPro"/>
</dbReference>
<dbReference type="Proteomes" id="UP000291758">
    <property type="component" value="Chromosome"/>
</dbReference>
<dbReference type="Pfam" id="PF06250">
    <property type="entry name" value="YhcG_C"/>
    <property type="match status" value="1"/>
</dbReference>
<dbReference type="AlphaFoldDB" id="A0A4P6EPL4"/>
<dbReference type="KEGG" id="xyl:ET495_03405"/>
<reference evidence="3 4" key="1">
    <citation type="submission" date="2019-01" db="EMBL/GenBank/DDBJ databases">
        <title>Genome sequencing of strain 2JSPR-7.</title>
        <authorList>
            <person name="Heo J."/>
            <person name="Kim S.-J."/>
            <person name="Kim J.-S."/>
            <person name="Hong S.-B."/>
            <person name="Kwon S.-W."/>
        </authorList>
    </citation>
    <scope>NUCLEOTIDE SEQUENCE [LARGE SCALE GENOMIC DNA]</scope>
    <source>
        <strain evidence="3 4">2JSPR-7</strain>
    </source>
</reference>
<organism evidence="3 4">
    <name type="scientific">Xylanimonas allomyrinae</name>
    <dbReference type="NCBI Taxonomy" id="2509459"/>
    <lineage>
        <taxon>Bacteria</taxon>
        <taxon>Bacillati</taxon>
        <taxon>Actinomycetota</taxon>
        <taxon>Actinomycetes</taxon>
        <taxon>Micrococcales</taxon>
        <taxon>Promicromonosporaceae</taxon>
        <taxon>Xylanimonas</taxon>
    </lineage>
</organism>
<dbReference type="InterPro" id="IPR053148">
    <property type="entry name" value="PD-DEXK-like_domain"/>
</dbReference>
<evidence type="ECO:0000313" key="4">
    <source>
        <dbReference type="Proteomes" id="UP000291758"/>
    </source>
</evidence>
<evidence type="ECO:0000259" key="1">
    <source>
        <dbReference type="Pfam" id="PF06250"/>
    </source>
</evidence>
<evidence type="ECO:0000259" key="2">
    <source>
        <dbReference type="Pfam" id="PF17761"/>
    </source>
</evidence>
<dbReference type="InterPro" id="IPR011856">
    <property type="entry name" value="tRNA_endonuc-like_dom_sf"/>
</dbReference>
<accession>A0A4P6EPL4</accession>
<feature type="domain" description="YhcG PDDEXK nuclease" evidence="1">
    <location>
        <begin position="169"/>
        <end position="310"/>
    </location>
</feature>
<keyword evidence="4" id="KW-1185">Reference proteome</keyword>
<dbReference type="Pfam" id="PF17761">
    <property type="entry name" value="DUF1016_N"/>
    <property type="match status" value="1"/>
</dbReference>
<feature type="domain" description="YhcG N-terminal" evidence="2">
    <location>
        <begin position="12"/>
        <end position="147"/>
    </location>
</feature>
<dbReference type="EMBL" id="CP035495">
    <property type="protein sequence ID" value="QAY64722.1"/>
    <property type="molecule type" value="Genomic_DNA"/>
</dbReference>
<sequence>MPPAGYEEWLVEVTTRVRATQVRIARIANAGTIGLYRSIGLDILDRQERLGWGAKVIRRLSADLTREFPDQRGWSPSNLNYMRMFAKRWPSDDISQQLAEQLPWGHIMALLDKTDDTDELTWYAREAVAGGWSRDVLRFQITNDLRARAGAAPSNFTATLAPADSDLAQQLTKDPYVFEIATLTGRVKERDLEQALMDRLESTLLELGRGMALVGRQVRLSVDGVDRYIDLLLFHTEQFRYVVIELKVTDFEPEYLGQLGTYVTMVDDLIRKKDVHAPTVGLLLCTGKREATVRYALASTAAAVAVAQWQGLPADARGALPSVEELEGVVRAEFAHQTALLHGHVEPADNDAAPGEDEGL</sequence>
<evidence type="ECO:0000313" key="3">
    <source>
        <dbReference type="EMBL" id="QAY64722.1"/>
    </source>
</evidence>